<evidence type="ECO:0000256" key="1">
    <source>
        <dbReference type="SAM" id="MobiDB-lite"/>
    </source>
</evidence>
<name>A0A8B6UUN1_9PSED</name>
<reference evidence="2" key="2">
    <citation type="submission" date="2021-03" db="EMBL/GenBank/DDBJ databases">
        <authorList>
            <person name="Valentovich L.N."/>
            <person name="Akhremchuk A.E."/>
            <person name="Miamin V.E."/>
        </authorList>
    </citation>
    <scope>NUCLEOTIDE SEQUENCE</scope>
    <source>
        <strain evidence="2">3prime</strain>
    </source>
</reference>
<gene>
    <name evidence="2" type="ORF">C4C32_06825</name>
</gene>
<proteinExistence type="predicted"/>
<dbReference type="Proteomes" id="UP000663914">
    <property type="component" value="Chromosome"/>
</dbReference>
<evidence type="ECO:0000313" key="3">
    <source>
        <dbReference type="Proteomes" id="UP000663914"/>
    </source>
</evidence>
<dbReference type="RefSeq" id="WP_208555375.1">
    <property type="nucleotide sequence ID" value="NZ_CP072011.1"/>
</dbReference>
<organism evidence="2 3">
    <name type="scientific">Pseudomonas corrugata</name>
    <dbReference type="NCBI Taxonomy" id="47879"/>
    <lineage>
        <taxon>Bacteria</taxon>
        <taxon>Pseudomonadati</taxon>
        <taxon>Pseudomonadota</taxon>
        <taxon>Gammaproteobacteria</taxon>
        <taxon>Pseudomonadales</taxon>
        <taxon>Pseudomonadaceae</taxon>
        <taxon>Pseudomonas</taxon>
    </lineage>
</organism>
<evidence type="ECO:0000313" key="2">
    <source>
        <dbReference type="EMBL" id="QTH15608.1"/>
    </source>
</evidence>
<feature type="compositionally biased region" description="Low complexity" evidence="1">
    <location>
        <begin position="57"/>
        <end position="72"/>
    </location>
</feature>
<reference evidence="2" key="1">
    <citation type="book" date="2019" name="MICROBIAL BIOTECHNOLOGY" publisher="Unknown Publisher">
        <title>Optimization of recombineering for directed mutagenesis of bacteria Pseudomonas corrugata 3'.</title>
        <authorList>
            <person name="Buinitskaja S.V."/>
            <person name="Pilipenok N."/>
            <person name="Valentovich L.N."/>
        </authorList>
    </citation>
    <scope>NUCLEOTIDE SEQUENCE</scope>
    <source>
        <strain evidence="2">3prime</strain>
    </source>
</reference>
<accession>A0A8B6UUN1</accession>
<feature type="region of interest" description="Disordered" evidence="1">
    <location>
        <begin position="51"/>
        <end position="72"/>
    </location>
</feature>
<dbReference type="EMBL" id="CP072011">
    <property type="protein sequence ID" value="QTH15608.1"/>
    <property type="molecule type" value="Genomic_DNA"/>
</dbReference>
<protein>
    <recommendedName>
        <fullName evidence="4">DUF2635 domain-containing protein</fullName>
    </recommendedName>
</protein>
<sequence>MRVIATEHPVPLLPVTGQADTGKIMPAPAEPVEVPAHSYYQRRIASGELELVDESADSSTKSSAKNTAKGAK</sequence>
<evidence type="ECO:0008006" key="4">
    <source>
        <dbReference type="Google" id="ProtNLM"/>
    </source>
</evidence>
<feature type="region of interest" description="Disordered" evidence="1">
    <location>
        <begin position="1"/>
        <end position="28"/>
    </location>
</feature>
<dbReference type="AlphaFoldDB" id="A0A8B6UUN1"/>